<dbReference type="PANTHER" id="PTHR44259:SF104">
    <property type="entry name" value="F-BOX ONLY PROTEIN (DUF295)-RELATED"/>
    <property type="match status" value="1"/>
</dbReference>
<gene>
    <name evidence="2" type="ORF">CARUB_v10018792mg</name>
</gene>
<proteinExistence type="predicted"/>
<evidence type="ECO:0000259" key="1">
    <source>
        <dbReference type="Pfam" id="PF03478"/>
    </source>
</evidence>
<evidence type="ECO:0000313" key="2">
    <source>
        <dbReference type="EMBL" id="EOA25454.1"/>
    </source>
</evidence>
<name>R0H816_9BRAS</name>
<dbReference type="InterPro" id="IPR005174">
    <property type="entry name" value="KIB1-4_b-propeller"/>
</dbReference>
<sequence length="400" mass="47165">MDTLLRKERRPKVYDNHYDWSKLFPDLLRKMIESLSSIDYHRAKTVCSYWYCVWKTCVKRPQYPWQVIYYGDDDSLSLFDPRENNIYNKRLLGLSDNSHYMASSGNWLLMADSHLNFYFFNLSDCSNNKWGYFFQHGLACQVLKFDICGSKRSAVVWIDERTEDYFVAWILKNRYLFTHKKGDDSWCNQSYNNWITTEGGLYDLAYKNGKLYLYTYHDNIKIIDFSGDSPKEEMENNPYRDHPFPDYYQLVWGNGYLCNRRIAIQKSGEVLIIWSCQNFEYRDPRNLFYIFKLNLESNEWERVYSIGDDEMLIFGHGVTIKAPVQDVGDGIKSGSICFVHDDTIPGYEYPSKCGVLDIFTGQITGYSYPSNCGVFDLATGKITWTKIISFKSHWFVPRFA</sequence>
<evidence type="ECO:0000313" key="3">
    <source>
        <dbReference type="Proteomes" id="UP000029121"/>
    </source>
</evidence>
<dbReference type="PANTHER" id="PTHR44259">
    <property type="entry name" value="OS07G0183000 PROTEIN-RELATED"/>
    <property type="match status" value="1"/>
</dbReference>
<dbReference type="AlphaFoldDB" id="R0H816"/>
<accession>R0H816</accession>
<protein>
    <recommendedName>
        <fullName evidence="1">KIB1-4 beta-propeller domain-containing protein</fullName>
    </recommendedName>
</protein>
<dbReference type="eggNOG" id="ENOG502R32S">
    <property type="taxonomic scope" value="Eukaryota"/>
</dbReference>
<reference evidence="3" key="1">
    <citation type="journal article" date="2013" name="Nat. Genet.">
        <title>The Capsella rubella genome and the genomic consequences of rapid mating system evolution.</title>
        <authorList>
            <person name="Slotte T."/>
            <person name="Hazzouri K.M."/>
            <person name="Agren J.A."/>
            <person name="Koenig D."/>
            <person name="Maumus F."/>
            <person name="Guo Y.L."/>
            <person name="Steige K."/>
            <person name="Platts A.E."/>
            <person name="Escobar J.S."/>
            <person name="Newman L.K."/>
            <person name="Wang W."/>
            <person name="Mandakova T."/>
            <person name="Vello E."/>
            <person name="Smith L.M."/>
            <person name="Henz S.R."/>
            <person name="Steffen J."/>
            <person name="Takuno S."/>
            <person name="Brandvain Y."/>
            <person name="Coop G."/>
            <person name="Andolfatto P."/>
            <person name="Hu T.T."/>
            <person name="Blanchette M."/>
            <person name="Clark R.M."/>
            <person name="Quesneville H."/>
            <person name="Nordborg M."/>
            <person name="Gaut B.S."/>
            <person name="Lysak M.A."/>
            <person name="Jenkins J."/>
            <person name="Grimwood J."/>
            <person name="Chapman J."/>
            <person name="Prochnik S."/>
            <person name="Shu S."/>
            <person name="Rokhsar D."/>
            <person name="Schmutz J."/>
            <person name="Weigel D."/>
            <person name="Wright S.I."/>
        </authorList>
    </citation>
    <scope>NUCLEOTIDE SEQUENCE [LARGE SCALE GENOMIC DNA]</scope>
    <source>
        <strain evidence="3">cv. Monte Gargano</strain>
    </source>
</reference>
<dbReference type="EMBL" id="KB870809">
    <property type="protein sequence ID" value="EOA25454.1"/>
    <property type="molecule type" value="Genomic_DNA"/>
</dbReference>
<dbReference type="SUPFAM" id="SSF82171">
    <property type="entry name" value="DPP6 N-terminal domain-like"/>
    <property type="match status" value="1"/>
</dbReference>
<organism evidence="2 3">
    <name type="scientific">Capsella rubella</name>
    <dbReference type="NCBI Taxonomy" id="81985"/>
    <lineage>
        <taxon>Eukaryota</taxon>
        <taxon>Viridiplantae</taxon>
        <taxon>Streptophyta</taxon>
        <taxon>Embryophyta</taxon>
        <taxon>Tracheophyta</taxon>
        <taxon>Spermatophyta</taxon>
        <taxon>Magnoliopsida</taxon>
        <taxon>eudicotyledons</taxon>
        <taxon>Gunneridae</taxon>
        <taxon>Pentapetalae</taxon>
        <taxon>rosids</taxon>
        <taxon>malvids</taxon>
        <taxon>Brassicales</taxon>
        <taxon>Brassicaceae</taxon>
        <taxon>Camelineae</taxon>
        <taxon>Capsella</taxon>
    </lineage>
</organism>
<dbReference type="Proteomes" id="UP000029121">
    <property type="component" value="Unassembled WGS sequence"/>
</dbReference>
<keyword evidence="3" id="KW-1185">Reference proteome</keyword>
<dbReference type="InterPro" id="IPR050942">
    <property type="entry name" value="F-box_BR-signaling"/>
</dbReference>
<dbReference type="Pfam" id="PF03478">
    <property type="entry name" value="Beta-prop_KIB1-4"/>
    <property type="match status" value="1"/>
</dbReference>
<feature type="domain" description="KIB1-4 beta-propeller" evidence="1">
    <location>
        <begin position="78"/>
        <end position="357"/>
    </location>
</feature>